<dbReference type="InterPro" id="IPR016035">
    <property type="entry name" value="Acyl_Trfase/lysoPLipase"/>
</dbReference>
<feature type="active site" description="Nucleophile" evidence="4">
    <location>
        <position position="40"/>
    </location>
</feature>
<feature type="short sequence motif" description="GXGXXG" evidence="4">
    <location>
        <begin position="11"/>
        <end position="16"/>
    </location>
</feature>
<dbReference type="Gene3D" id="3.40.1090.10">
    <property type="entry name" value="Cytosolic phospholipase A2 catalytic domain"/>
    <property type="match status" value="1"/>
</dbReference>
<evidence type="ECO:0000313" key="6">
    <source>
        <dbReference type="EMBL" id="MBB4936491.1"/>
    </source>
</evidence>
<name>A0A7W7RS13_9ACTN</name>
<evidence type="ECO:0000313" key="7">
    <source>
        <dbReference type="Proteomes" id="UP000534286"/>
    </source>
</evidence>
<dbReference type="SUPFAM" id="SSF52151">
    <property type="entry name" value="FabD/lysophospholipase-like"/>
    <property type="match status" value="1"/>
</dbReference>
<dbReference type="EMBL" id="JACHJU010000001">
    <property type="protein sequence ID" value="MBB4936491.1"/>
    <property type="molecule type" value="Genomic_DNA"/>
</dbReference>
<organism evidence="6 7">
    <name type="scientific">Streptosporangium album</name>
    <dbReference type="NCBI Taxonomy" id="47479"/>
    <lineage>
        <taxon>Bacteria</taxon>
        <taxon>Bacillati</taxon>
        <taxon>Actinomycetota</taxon>
        <taxon>Actinomycetes</taxon>
        <taxon>Streptosporangiales</taxon>
        <taxon>Streptosporangiaceae</taxon>
        <taxon>Streptosporangium</taxon>
    </lineage>
</organism>
<accession>A0A7W7RS13</accession>
<feature type="short sequence motif" description="DGA/G" evidence="4">
    <location>
        <begin position="163"/>
        <end position="165"/>
    </location>
</feature>
<dbReference type="PANTHER" id="PTHR14226:SF29">
    <property type="entry name" value="NEUROPATHY TARGET ESTERASE SWS"/>
    <property type="match status" value="1"/>
</dbReference>
<dbReference type="Pfam" id="PF01734">
    <property type="entry name" value="Patatin"/>
    <property type="match status" value="1"/>
</dbReference>
<feature type="short sequence motif" description="GXSXG" evidence="4">
    <location>
        <begin position="38"/>
        <end position="42"/>
    </location>
</feature>
<evidence type="ECO:0000256" key="4">
    <source>
        <dbReference type="PROSITE-ProRule" id="PRU01161"/>
    </source>
</evidence>
<dbReference type="GO" id="GO:0016042">
    <property type="term" value="P:lipid catabolic process"/>
    <property type="evidence" value="ECO:0007669"/>
    <property type="project" value="UniProtKB-UniRule"/>
</dbReference>
<feature type="active site" description="Proton acceptor" evidence="4">
    <location>
        <position position="163"/>
    </location>
</feature>
<evidence type="ECO:0000259" key="5">
    <source>
        <dbReference type="PROSITE" id="PS51635"/>
    </source>
</evidence>
<dbReference type="InterPro" id="IPR050301">
    <property type="entry name" value="NTE"/>
</dbReference>
<dbReference type="AlphaFoldDB" id="A0A7W7RS13"/>
<dbReference type="GO" id="GO:0016787">
    <property type="term" value="F:hydrolase activity"/>
    <property type="evidence" value="ECO:0007669"/>
    <property type="project" value="UniProtKB-UniRule"/>
</dbReference>
<reference evidence="6 7" key="1">
    <citation type="submission" date="2020-08" db="EMBL/GenBank/DDBJ databases">
        <title>Sequencing the genomes of 1000 actinobacteria strains.</title>
        <authorList>
            <person name="Klenk H.-P."/>
        </authorList>
    </citation>
    <scope>NUCLEOTIDE SEQUENCE [LARGE SCALE GENOMIC DNA]</scope>
    <source>
        <strain evidence="6 7">DSM 43023</strain>
    </source>
</reference>
<keyword evidence="1 4" id="KW-0378">Hydrolase</keyword>
<dbReference type="Proteomes" id="UP000534286">
    <property type="component" value="Unassembled WGS sequence"/>
</dbReference>
<dbReference type="RefSeq" id="WP_184753040.1">
    <property type="nucleotide sequence ID" value="NZ_BAABEK010000021.1"/>
</dbReference>
<comment type="caution">
    <text evidence="6">The sequence shown here is derived from an EMBL/GenBank/DDBJ whole genome shotgun (WGS) entry which is preliminary data.</text>
</comment>
<dbReference type="InterPro" id="IPR002641">
    <property type="entry name" value="PNPLA_dom"/>
</dbReference>
<feature type="domain" description="PNPLA" evidence="5">
    <location>
        <begin position="7"/>
        <end position="176"/>
    </location>
</feature>
<keyword evidence="2 4" id="KW-0442">Lipid degradation</keyword>
<keyword evidence="7" id="KW-1185">Reference proteome</keyword>
<proteinExistence type="predicted"/>
<sequence length="277" mass="29715">MNVDTAFVLGGGGVLGAHEVGMLRALDEAGIKPDVIVGTSVGALNGVMLAAAPGDAVADLAGLWRSDVVRTAFGGSWMTRLSTLARSGTHLHSPGPLRDLLTEMLPVSRIEDLAVPFQCVAASVERATAHWFTEGPVVDAVLASCAVPGLLPPIRIGDDHFFDGGLVHSIPVGRAVALGARRMYVLHVGRIERPLVAPRRPWEVGLIAFEIARRHRFTEEMAALPSDIEVHIMPAGMDARPGVDLSQLRYRDSSRISGYIDRAYRASSHYLAQHSPR</sequence>
<protein>
    <submittedName>
        <fullName evidence="6">NTE family protein</fullName>
    </submittedName>
</protein>
<evidence type="ECO:0000256" key="3">
    <source>
        <dbReference type="ARBA" id="ARBA00023098"/>
    </source>
</evidence>
<dbReference type="PANTHER" id="PTHR14226">
    <property type="entry name" value="NEUROPATHY TARGET ESTERASE/SWISS CHEESE D.MELANOGASTER"/>
    <property type="match status" value="1"/>
</dbReference>
<dbReference type="PROSITE" id="PS51635">
    <property type="entry name" value="PNPLA"/>
    <property type="match status" value="1"/>
</dbReference>
<evidence type="ECO:0000256" key="1">
    <source>
        <dbReference type="ARBA" id="ARBA00022801"/>
    </source>
</evidence>
<keyword evidence="3 4" id="KW-0443">Lipid metabolism</keyword>
<gene>
    <name evidence="6" type="ORF">FHR32_000796</name>
</gene>
<evidence type="ECO:0000256" key="2">
    <source>
        <dbReference type="ARBA" id="ARBA00022963"/>
    </source>
</evidence>